<proteinExistence type="predicted"/>
<evidence type="ECO:0000313" key="3">
    <source>
        <dbReference type="Proteomes" id="UP000439780"/>
    </source>
</evidence>
<keyword evidence="3" id="KW-1185">Reference proteome</keyword>
<dbReference type="Pfam" id="PF00226">
    <property type="entry name" value="DnaJ"/>
    <property type="match status" value="1"/>
</dbReference>
<evidence type="ECO:0000313" key="2">
    <source>
        <dbReference type="EMBL" id="MXP27854.1"/>
    </source>
</evidence>
<dbReference type="Proteomes" id="UP000439780">
    <property type="component" value="Unassembled WGS sequence"/>
</dbReference>
<name>A0A845ADU6_9SPHN</name>
<dbReference type="OrthoDB" id="9811070at2"/>
<comment type="caution">
    <text evidence="2">The sequence shown here is derived from an EMBL/GenBank/DDBJ whole genome shotgun (WGS) entry which is preliminary data.</text>
</comment>
<dbReference type="AlphaFoldDB" id="A0A845ADU6"/>
<dbReference type="EMBL" id="WTYA01000002">
    <property type="protein sequence ID" value="MXP27854.1"/>
    <property type="molecule type" value="Genomic_DNA"/>
</dbReference>
<dbReference type="RefSeq" id="WP_160752150.1">
    <property type="nucleotide sequence ID" value="NZ_WTYA01000002.1"/>
</dbReference>
<dbReference type="Gene3D" id="1.10.287.110">
    <property type="entry name" value="DnaJ domain"/>
    <property type="match status" value="1"/>
</dbReference>
<dbReference type="CDD" id="cd06257">
    <property type="entry name" value="DnaJ"/>
    <property type="match status" value="1"/>
</dbReference>
<protein>
    <submittedName>
        <fullName evidence="2">DnaJ domain-containing protein</fullName>
    </submittedName>
</protein>
<sequence>MIKLLILAGLAALVFHRVMGAWPWDYLSTTSLHKRELARARRLLGVRPNADAGEIRAAHRKLAAKMHPDRGGSTARIAAINGARDLLLANLNPR</sequence>
<gene>
    <name evidence="2" type="ORF">GRI58_03330</name>
</gene>
<dbReference type="PROSITE" id="PS50076">
    <property type="entry name" value="DNAJ_2"/>
    <property type="match status" value="1"/>
</dbReference>
<feature type="domain" description="J" evidence="1">
    <location>
        <begin position="39"/>
        <end position="94"/>
    </location>
</feature>
<evidence type="ECO:0000259" key="1">
    <source>
        <dbReference type="PROSITE" id="PS50076"/>
    </source>
</evidence>
<dbReference type="InterPro" id="IPR036869">
    <property type="entry name" value="J_dom_sf"/>
</dbReference>
<dbReference type="SMART" id="SM00271">
    <property type="entry name" value="DnaJ"/>
    <property type="match status" value="1"/>
</dbReference>
<dbReference type="SUPFAM" id="SSF46565">
    <property type="entry name" value="Chaperone J-domain"/>
    <property type="match status" value="1"/>
</dbReference>
<dbReference type="InterPro" id="IPR001623">
    <property type="entry name" value="DnaJ_domain"/>
</dbReference>
<accession>A0A845ADU6</accession>
<organism evidence="2 3">
    <name type="scientific">Qipengyuania algicida</name>
    <dbReference type="NCBI Taxonomy" id="1836209"/>
    <lineage>
        <taxon>Bacteria</taxon>
        <taxon>Pseudomonadati</taxon>
        <taxon>Pseudomonadota</taxon>
        <taxon>Alphaproteobacteria</taxon>
        <taxon>Sphingomonadales</taxon>
        <taxon>Erythrobacteraceae</taxon>
        <taxon>Qipengyuania</taxon>
    </lineage>
</organism>
<reference evidence="2 3" key="1">
    <citation type="submission" date="2019-12" db="EMBL/GenBank/DDBJ databases">
        <title>Genomic-based taxomic classification of the family Erythrobacteraceae.</title>
        <authorList>
            <person name="Xu L."/>
        </authorList>
    </citation>
    <scope>NUCLEOTIDE SEQUENCE [LARGE SCALE GENOMIC DNA]</scope>
    <source>
        <strain evidence="2 3">KEMB 9005-328</strain>
    </source>
</reference>